<feature type="chain" id="PRO_5040803608" description="Type II/III secretion system secretin-like domain-containing protein" evidence="3">
    <location>
        <begin position="35"/>
        <end position="252"/>
    </location>
</feature>
<accession>A0A9X2FF13</accession>
<protein>
    <recommendedName>
        <fullName evidence="4">Type II/III secretion system secretin-like domain-containing protein</fullName>
    </recommendedName>
</protein>
<proteinExistence type="inferred from homology"/>
<dbReference type="EMBL" id="JAMXLR010000012">
    <property type="protein sequence ID" value="MCO6042871.1"/>
    <property type="molecule type" value="Genomic_DNA"/>
</dbReference>
<feature type="signal peptide" evidence="3">
    <location>
        <begin position="1"/>
        <end position="34"/>
    </location>
</feature>
<evidence type="ECO:0000256" key="3">
    <source>
        <dbReference type="SAM" id="SignalP"/>
    </source>
</evidence>
<reference evidence="5" key="1">
    <citation type="submission" date="2022-06" db="EMBL/GenBank/DDBJ databases">
        <title>Aeoliella straminimaris, a novel planctomycete from sediments.</title>
        <authorList>
            <person name="Vitorino I.R."/>
            <person name="Lage O.M."/>
        </authorList>
    </citation>
    <scope>NUCLEOTIDE SEQUENCE</scope>
    <source>
        <strain evidence="5">ICT_H6.2</strain>
    </source>
</reference>
<dbReference type="Pfam" id="PF00263">
    <property type="entry name" value="Secretin"/>
    <property type="match status" value="1"/>
</dbReference>
<comment type="similarity">
    <text evidence="1">Belongs to the bacterial secretin family.</text>
</comment>
<evidence type="ECO:0000313" key="5">
    <source>
        <dbReference type="EMBL" id="MCO6042871.1"/>
    </source>
</evidence>
<dbReference type="AlphaFoldDB" id="A0A9X2FF13"/>
<dbReference type="InterPro" id="IPR004846">
    <property type="entry name" value="T2SS/T3SS_dom"/>
</dbReference>
<keyword evidence="3" id="KW-0732">Signal</keyword>
<name>A0A9X2FF13_9BACT</name>
<feature type="region of interest" description="Disordered" evidence="2">
    <location>
        <begin position="34"/>
        <end position="53"/>
    </location>
</feature>
<comment type="caution">
    <text evidence="5">The sequence shown here is derived from an EMBL/GenBank/DDBJ whole genome shotgun (WGS) entry which is preliminary data.</text>
</comment>
<dbReference type="Proteomes" id="UP001155241">
    <property type="component" value="Unassembled WGS sequence"/>
</dbReference>
<organism evidence="5 6">
    <name type="scientific">Aeoliella straminimaris</name>
    <dbReference type="NCBI Taxonomy" id="2954799"/>
    <lineage>
        <taxon>Bacteria</taxon>
        <taxon>Pseudomonadati</taxon>
        <taxon>Planctomycetota</taxon>
        <taxon>Planctomycetia</taxon>
        <taxon>Pirellulales</taxon>
        <taxon>Lacipirellulaceae</taxon>
        <taxon>Aeoliella</taxon>
    </lineage>
</organism>
<dbReference type="RefSeq" id="WP_252850970.1">
    <property type="nucleotide sequence ID" value="NZ_JAMXLR010000012.1"/>
</dbReference>
<sequence length="252" mass="27101">MPQNRVQTKELNMPRAMPSIVVCMALLAGSMATGEEVAPPTSPKSTGADNVTTPGNLLVTARMFEVNRTKMQKLGIDFARAGASADQLQPGKPLFDMNTPPEFLLALVKHDIAKEIDGANLLLKMNGKPAEFFQGGTIQVPQGNGPSKPVRFGTEVKVVAEPAEASNVRVQINFKHSKIDNARGITRAGAQVPGFRVKQVNTRFESEIGKTVVFSGLLGRNRADGNLREIVLMVTTEAADNLARSPEPTSVR</sequence>
<feature type="domain" description="Type II/III secretion system secretin-like" evidence="4">
    <location>
        <begin position="122"/>
        <end position="223"/>
    </location>
</feature>
<gene>
    <name evidence="5" type="ORF">NG895_03020</name>
</gene>
<evidence type="ECO:0000256" key="1">
    <source>
        <dbReference type="RuleBase" id="RU004003"/>
    </source>
</evidence>
<feature type="compositionally biased region" description="Polar residues" evidence="2">
    <location>
        <begin position="43"/>
        <end position="53"/>
    </location>
</feature>
<dbReference type="GO" id="GO:0009306">
    <property type="term" value="P:protein secretion"/>
    <property type="evidence" value="ECO:0007669"/>
    <property type="project" value="InterPro"/>
</dbReference>
<evidence type="ECO:0000313" key="6">
    <source>
        <dbReference type="Proteomes" id="UP001155241"/>
    </source>
</evidence>
<evidence type="ECO:0000259" key="4">
    <source>
        <dbReference type="Pfam" id="PF00263"/>
    </source>
</evidence>
<keyword evidence="6" id="KW-1185">Reference proteome</keyword>
<evidence type="ECO:0000256" key="2">
    <source>
        <dbReference type="SAM" id="MobiDB-lite"/>
    </source>
</evidence>